<dbReference type="InterPro" id="IPR001753">
    <property type="entry name" value="Enoyl-CoA_hydra/iso"/>
</dbReference>
<dbReference type="InterPro" id="IPR014748">
    <property type="entry name" value="Enoyl-CoA_hydra_C"/>
</dbReference>
<geneLocation type="plasmid" evidence="2 3">
    <name>unnamed1</name>
</geneLocation>
<keyword evidence="2" id="KW-0614">Plasmid</keyword>
<name>A0A4P8EL97_9RHOB</name>
<dbReference type="SUPFAM" id="SSF52096">
    <property type="entry name" value="ClpP/crotonase"/>
    <property type="match status" value="1"/>
</dbReference>
<dbReference type="PANTHER" id="PTHR43459:SF1">
    <property type="entry name" value="EG:BACN32G11.4 PROTEIN"/>
    <property type="match status" value="1"/>
</dbReference>
<accession>A0A4P8EL97</accession>
<dbReference type="OrthoDB" id="7619812at2"/>
<reference evidence="2 3" key="1">
    <citation type="submission" date="2019-05" db="EMBL/GenBank/DDBJ databases">
        <title>Pseudorhodobacter turbinis sp. nov., isolated from the gut of the Korean turban shell.</title>
        <authorList>
            <person name="Jeong Y.-S."/>
            <person name="Kang W.-R."/>
            <person name="Bae J.-W."/>
        </authorList>
    </citation>
    <scope>NUCLEOTIDE SEQUENCE [LARGE SCALE GENOMIC DNA]</scope>
    <source>
        <strain evidence="2 3">S12M18</strain>
        <plasmid evidence="2 3">unnamed1</plasmid>
    </source>
</reference>
<dbReference type="Proteomes" id="UP000298631">
    <property type="component" value="Plasmid unnamed1"/>
</dbReference>
<dbReference type="Gene3D" id="1.10.12.10">
    <property type="entry name" value="Lyase 2-enoyl-coa Hydratase, Chain A, domain 2"/>
    <property type="match status" value="1"/>
</dbReference>
<dbReference type="InterPro" id="IPR029045">
    <property type="entry name" value="ClpP/crotonase-like_dom_sf"/>
</dbReference>
<dbReference type="PANTHER" id="PTHR43459">
    <property type="entry name" value="ENOYL-COA HYDRATASE"/>
    <property type="match status" value="1"/>
</dbReference>
<evidence type="ECO:0000256" key="1">
    <source>
        <dbReference type="ARBA" id="ARBA00005254"/>
    </source>
</evidence>
<dbReference type="GO" id="GO:0016853">
    <property type="term" value="F:isomerase activity"/>
    <property type="evidence" value="ECO:0007669"/>
    <property type="project" value="UniProtKB-KW"/>
</dbReference>
<dbReference type="CDD" id="cd06558">
    <property type="entry name" value="crotonase-like"/>
    <property type="match status" value="1"/>
</dbReference>
<keyword evidence="2" id="KW-0413">Isomerase</keyword>
<evidence type="ECO:0000313" key="3">
    <source>
        <dbReference type="Proteomes" id="UP000298631"/>
    </source>
</evidence>
<sequence length="253" mass="26900">MSIDVDLRPDGLCIITMNEPARRNPIGHTARAGLIAALSQAEGDDAVRAVVITGAGGNFSAGGDIRDQGERSVSEHRERFSRIKDLVMRMTRFSKPLVAAIEGWAAGGGFALALACPTIVASKESRFVASFTKIGLIPDMGVLATMPARIGAAQTRRLLLTNRVVDASEALTLGAVDELADAGDVLRRACEIALEEAKGAPLPRQFIVDWFARDVAAALDYEQSIQPALLNSADSAEGRAAFAEKRPPQFRGC</sequence>
<dbReference type="Gene3D" id="3.90.226.10">
    <property type="entry name" value="2-enoyl-CoA Hydratase, Chain A, domain 1"/>
    <property type="match status" value="1"/>
</dbReference>
<protein>
    <submittedName>
        <fullName evidence="2">Enoyl-CoA hydratase/isomerase family protein</fullName>
    </submittedName>
</protein>
<keyword evidence="3" id="KW-1185">Reference proteome</keyword>
<dbReference type="EMBL" id="CP039965">
    <property type="protein sequence ID" value="QCO57743.1"/>
    <property type="molecule type" value="Genomic_DNA"/>
</dbReference>
<comment type="similarity">
    <text evidence="1">Belongs to the enoyl-CoA hydratase/isomerase family.</text>
</comment>
<dbReference type="AlphaFoldDB" id="A0A4P8EL97"/>
<proteinExistence type="inferred from homology"/>
<gene>
    <name evidence="2" type="ORF">EOK75_18830</name>
</gene>
<dbReference type="KEGG" id="pseb:EOK75_18830"/>
<dbReference type="RefSeq" id="WP_137195551.1">
    <property type="nucleotide sequence ID" value="NZ_CP039965.1"/>
</dbReference>
<evidence type="ECO:0000313" key="2">
    <source>
        <dbReference type="EMBL" id="QCO57743.1"/>
    </source>
</evidence>
<organism evidence="2 3">
    <name type="scientific">Pseudorhodobacter turbinis</name>
    <dbReference type="NCBI Taxonomy" id="2500533"/>
    <lineage>
        <taxon>Bacteria</taxon>
        <taxon>Pseudomonadati</taxon>
        <taxon>Pseudomonadota</taxon>
        <taxon>Alphaproteobacteria</taxon>
        <taxon>Rhodobacterales</taxon>
        <taxon>Paracoccaceae</taxon>
        <taxon>Pseudorhodobacter</taxon>
    </lineage>
</organism>
<dbReference type="Pfam" id="PF00378">
    <property type="entry name" value="ECH_1"/>
    <property type="match status" value="1"/>
</dbReference>